<dbReference type="SUPFAM" id="SSF109604">
    <property type="entry name" value="HD-domain/PDEase-like"/>
    <property type="match status" value="1"/>
</dbReference>
<dbReference type="EMBL" id="CP037867">
    <property type="protein sequence ID" value="QBM27785.1"/>
    <property type="molecule type" value="Genomic_DNA"/>
</dbReference>
<evidence type="ECO:0000259" key="1">
    <source>
        <dbReference type="Pfam" id="PF13468"/>
    </source>
</evidence>
<name>A0A4P6WZG1_HYDPS</name>
<reference evidence="2 3" key="1">
    <citation type="submission" date="2019-03" db="EMBL/GenBank/DDBJ databases">
        <authorList>
            <person name="Sebastian G."/>
            <person name="Baumann P."/>
            <person name="Ruckert C."/>
            <person name="Kalinowski J."/>
            <person name="Nebel B."/>
            <person name="Takors R."/>
            <person name="Blombach B."/>
        </authorList>
    </citation>
    <scope>NUCLEOTIDE SEQUENCE [LARGE SCALE GENOMIC DNA]</scope>
    <source>
        <strain evidence="2 3">DSM 1084</strain>
    </source>
</reference>
<evidence type="ECO:0000313" key="2">
    <source>
        <dbReference type="EMBL" id="QBM27785.1"/>
    </source>
</evidence>
<dbReference type="InterPro" id="IPR025870">
    <property type="entry name" value="Glyoxalase-like_dom"/>
</dbReference>
<evidence type="ECO:0000313" key="3">
    <source>
        <dbReference type="Proteomes" id="UP000293912"/>
    </source>
</evidence>
<dbReference type="PANTHER" id="PTHR21174">
    <property type="match status" value="1"/>
</dbReference>
<sequence>MTLAVDHLFLLIEPDGPEIEALRHLGLTETYRRAHPGQGTANACFAFDNLYLELLWLTSEPEARSAPVARTRLWERSRWKQERVCPFGIAVRGDLAGAGVSTWDYRPPYLPEGMGIAVACASDDPALPMVFVSPGHQNPANWPEVQRGQLQRAAGFGNVLSVEFGVPAHAASAPLLRALDGARPPLSAVAPSDDRHHLRLALADAQGRQTHTLDLASTKLGSWRISLIDERLPVRSWQRAWAVLGLSAPEGLMQRLLGAWAEPQRHYHSQQHLHECLALLEPALDLAQHPGEVELALWFHDAVYDPQGKGNEACSADWACEALAQAGASHEVQQRVHALIMATCHDAEPVGDDARLLVDIDLAILGADPARFAEYDAQVRAEYRWVPGWLYRRKRREVLAGFLARPAIYGTERFRERFEGRARENMRGSG</sequence>
<keyword evidence="3" id="KW-1185">Reference proteome</keyword>
<organism evidence="2 3">
    <name type="scientific">Hydrogenophaga pseudoflava</name>
    <name type="common">Pseudomonas carboxydoflava</name>
    <dbReference type="NCBI Taxonomy" id="47421"/>
    <lineage>
        <taxon>Bacteria</taxon>
        <taxon>Pseudomonadati</taxon>
        <taxon>Pseudomonadota</taxon>
        <taxon>Betaproteobacteria</taxon>
        <taxon>Burkholderiales</taxon>
        <taxon>Comamonadaceae</taxon>
        <taxon>Hydrogenophaga</taxon>
    </lineage>
</organism>
<dbReference type="Pfam" id="PF13468">
    <property type="entry name" value="Glyoxalase_3"/>
    <property type="match status" value="1"/>
</dbReference>
<dbReference type="AlphaFoldDB" id="A0A4P6WZG1"/>
<dbReference type="InterPro" id="IPR009218">
    <property type="entry name" value="HD_phosphohydro"/>
</dbReference>
<dbReference type="InterPro" id="IPR029068">
    <property type="entry name" value="Glyas_Bleomycin-R_OHBP_Dase"/>
</dbReference>
<protein>
    <recommendedName>
        <fullName evidence="1">Glyoxalase-like domain-containing protein</fullName>
    </recommendedName>
</protein>
<proteinExistence type="predicted"/>
<dbReference type="KEGG" id="hpse:HPF_08815"/>
<feature type="domain" description="Glyoxalase-like" evidence="1">
    <location>
        <begin position="5"/>
        <end position="94"/>
    </location>
</feature>
<dbReference type="Gene3D" id="3.10.180.10">
    <property type="entry name" value="2,3-Dihydroxybiphenyl 1,2-Dioxygenase, domain 1"/>
    <property type="match status" value="1"/>
</dbReference>
<dbReference type="Proteomes" id="UP000293912">
    <property type="component" value="Chromosome"/>
</dbReference>
<dbReference type="PANTHER" id="PTHR21174:SF0">
    <property type="entry name" value="HD PHOSPHOHYDROLASE FAMILY PROTEIN-RELATED"/>
    <property type="match status" value="1"/>
</dbReference>
<gene>
    <name evidence="2" type="ORF">HPF_08815</name>
</gene>
<accession>A0A4P6WZG1</accession>